<dbReference type="HOGENOM" id="CLU_2885671_0_0_1"/>
<reference evidence="2" key="1">
    <citation type="journal article" date="2012" name="Nat. Genet.">
        <title>Lifestyle transitions in plant pathogenic Colletotrichum fungi deciphered by genome and transcriptome analyses.</title>
        <authorList>
            <person name="O'Connell R.J."/>
            <person name="Thon M.R."/>
            <person name="Hacquard S."/>
            <person name="Amyotte S.G."/>
            <person name="Kleemann J."/>
            <person name="Torres M.F."/>
            <person name="Damm U."/>
            <person name="Buiate E.A."/>
            <person name="Epstein L."/>
            <person name="Alkan N."/>
            <person name="Altmueller J."/>
            <person name="Alvarado-Balderrama L."/>
            <person name="Bauser C.A."/>
            <person name="Becker C."/>
            <person name="Birren B.W."/>
            <person name="Chen Z."/>
            <person name="Choi J."/>
            <person name="Crouch J.A."/>
            <person name="Duvick J.P."/>
            <person name="Farman M.A."/>
            <person name="Gan P."/>
            <person name="Heiman D."/>
            <person name="Henrissat B."/>
            <person name="Howard R.J."/>
            <person name="Kabbage M."/>
            <person name="Koch C."/>
            <person name="Kracher B."/>
            <person name="Kubo Y."/>
            <person name="Law A.D."/>
            <person name="Lebrun M.-H."/>
            <person name="Lee Y.-H."/>
            <person name="Miyara I."/>
            <person name="Moore N."/>
            <person name="Neumann U."/>
            <person name="Nordstroem K."/>
            <person name="Panaccione D.G."/>
            <person name="Panstruga R."/>
            <person name="Place M."/>
            <person name="Proctor R.H."/>
            <person name="Prusky D."/>
            <person name="Rech G."/>
            <person name="Reinhardt R."/>
            <person name="Rollins J.A."/>
            <person name="Rounsley S."/>
            <person name="Schardl C.L."/>
            <person name="Schwartz D.C."/>
            <person name="Shenoy N."/>
            <person name="Shirasu K."/>
            <person name="Sikhakolli U.R."/>
            <person name="Stueber K."/>
            <person name="Sukno S.A."/>
            <person name="Sweigard J.A."/>
            <person name="Takano Y."/>
            <person name="Takahara H."/>
            <person name="Trail F."/>
            <person name="van der Does H.C."/>
            <person name="Voll L.M."/>
            <person name="Will I."/>
            <person name="Young S."/>
            <person name="Zeng Q."/>
            <person name="Zhang J."/>
            <person name="Zhou S."/>
            <person name="Dickman M.B."/>
            <person name="Schulze-Lefert P."/>
            <person name="Ver Loren van Themaat E."/>
            <person name="Ma L.-J."/>
            <person name="Vaillancourt L.J."/>
        </authorList>
    </citation>
    <scope>NUCLEOTIDE SEQUENCE [LARGE SCALE GENOMIC DNA]</scope>
    <source>
        <strain evidence="2">IMI 349063</strain>
    </source>
</reference>
<evidence type="ECO:0000313" key="2">
    <source>
        <dbReference type="Proteomes" id="UP000007174"/>
    </source>
</evidence>
<name>H1W1P8_COLHI</name>
<dbReference type="Proteomes" id="UP000007174">
    <property type="component" value="Unassembled WGS sequence"/>
</dbReference>
<evidence type="ECO:0000313" key="1">
    <source>
        <dbReference type="EMBL" id="CCF46411.1"/>
    </source>
</evidence>
<protein>
    <submittedName>
        <fullName evidence="1">Uncharacterized protein</fullName>
    </submittedName>
</protein>
<gene>
    <name evidence="1" type="ORF">CH063_15168</name>
</gene>
<accession>H1W1P8</accession>
<dbReference type="EMBL" id="CACQ02008670">
    <property type="protein sequence ID" value="CCF46411.1"/>
    <property type="molecule type" value="Genomic_DNA"/>
</dbReference>
<sequence>MLRVRSGHLGHPSAVADHASCVARRRKLLPCRCSCIANTVVELYVAKASQQVAIHVSPAQTKP</sequence>
<proteinExistence type="predicted"/>
<organism evidence="1 2">
    <name type="scientific">Colletotrichum higginsianum (strain IMI 349063)</name>
    <name type="common">Crucifer anthracnose fungus</name>
    <dbReference type="NCBI Taxonomy" id="759273"/>
    <lineage>
        <taxon>Eukaryota</taxon>
        <taxon>Fungi</taxon>
        <taxon>Dikarya</taxon>
        <taxon>Ascomycota</taxon>
        <taxon>Pezizomycotina</taxon>
        <taxon>Sordariomycetes</taxon>
        <taxon>Hypocreomycetidae</taxon>
        <taxon>Glomerellales</taxon>
        <taxon>Glomerellaceae</taxon>
        <taxon>Colletotrichum</taxon>
        <taxon>Colletotrichum destructivum species complex</taxon>
    </lineage>
</organism>
<dbReference type="AlphaFoldDB" id="H1W1P8"/>